<dbReference type="Proteomes" id="UP001595548">
    <property type="component" value="Unassembled WGS sequence"/>
</dbReference>
<feature type="chain" id="PRO_5047027706" evidence="1">
    <location>
        <begin position="25"/>
        <end position="249"/>
    </location>
</feature>
<dbReference type="RefSeq" id="WP_382417664.1">
    <property type="nucleotide sequence ID" value="NZ_AP031500.1"/>
</dbReference>
<evidence type="ECO:0000259" key="2">
    <source>
        <dbReference type="Pfam" id="PF13472"/>
    </source>
</evidence>
<organism evidence="3 4">
    <name type="scientific">Gilvimarinus japonicus</name>
    <dbReference type="NCBI Taxonomy" id="1796469"/>
    <lineage>
        <taxon>Bacteria</taxon>
        <taxon>Pseudomonadati</taxon>
        <taxon>Pseudomonadota</taxon>
        <taxon>Gammaproteobacteria</taxon>
        <taxon>Cellvibrionales</taxon>
        <taxon>Cellvibrionaceae</taxon>
        <taxon>Gilvimarinus</taxon>
    </lineage>
</organism>
<dbReference type="InterPro" id="IPR013830">
    <property type="entry name" value="SGNH_hydro"/>
</dbReference>
<dbReference type="PANTHER" id="PTHR30383:SF5">
    <property type="entry name" value="SGNH HYDROLASE-TYPE ESTERASE DOMAIN-CONTAINING PROTEIN"/>
    <property type="match status" value="1"/>
</dbReference>
<dbReference type="Gene3D" id="3.40.50.1110">
    <property type="entry name" value="SGNH hydrolase"/>
    <property type="match status" value="1"/>
</dbReference>
<evidence type="ECO:0000313" key="4">
    <source>
        <dbReference type="Proteomes" id="UP001595548"/>
    </source>
</evidence>
<protein>
    <submittedName>
        <fullName evidence="3">GDSL-type esterase/lipase family protein</fullName>
    </submittedName>
</protein>
<dbReference type="Pfam" id="PF13472">
    <property type="entry name" value="Lipase_GDSL_2"/>
    <property type="match status" value="1"/>
</dbReference>
<accession>A0ABV7HUH7</accession>
<evidence type="ECO:0000313" key="3">
    <source>
        <dbReference type="EMBL" id="MFC3156433.1"/>
    </source>
</evidence>
<keyword evidence="1" id="KW-0732">Signal</keyword>
<dbReference type="InterPro" id="IPR036514">
    <property type="entry name" value="SGNH_hydro_sf"/>
</dbReference>
<feature type="domain" description="SGNH hydrolase-type esterase" evidence="2">
    <location>
        <begin position="67"/>
        <end position="231"/>
    </location>
</feature>
<keyword evidence="4" id="KW-1185">Reference proteome</keyword>
<name>A0ABV7HUH7_9GAMM</name>
<reference evidence="4" key="1">
    <citation type="journal article" date="2019" name="Int. J. Syst. Evol. Microbiol.">
        <title>The Global Catalogue of Microorganisms (GCM) 10K type strain sequencing project: providing services to taxonomists for standard genome sequencing and annotation.</title>
        <authorList>
            <consortium name="The Broad Institute Genomics Platform"/>
            <consortium name="The Broad Institute Genome Sequencing Center for Infectious Disease"/>
            <person name="Wu L."/>
            <person name="Ma J."/>
        </authorList>
    </citation>
    <scope>NUCLEOTIDE SEQUENCE [LARGE SCALE GENOMIC DNA]</scope>
    <source>
        <strain evidence="4">KCTC 52141</strain>
    </source>
</reference>
<proteinExistence type="predicted"/>
<dbReference type="PANTHER" id="PTHR30383">
    <property type="entry name" value="THIOESTERASE 1/PROTEASE 1/LYSOPHOSPHOLIPASE L1"/>
    <property type="match status" value="1"/>
</dbReference>
<dbReference type="InterPro" id="IPR051532">
    <property type="entry name" value="Ester_Hydrolysis_Enzymes"/>
</dbReference>
<dbReference type="SUPFAM" id="SSF52266">
    <property type="entry name" value="SGNH hydrolase"/>
    <property type="match status" value="1"/>
</dbReference>
<evidence type="ECO:0000256" key="1">
    <source>
        <dbReference type="SAM" id="SignalP"/>
    </source>
</evidence>
<feature type="signal peptide" evidence="1">
    <location>
        <begin position="1"/>
        <end position="24"/>
    </location>
</feature>
<comment type="caution">
    <text evidence="3">The sequence shown here is derived from an EMBL/GenBank/DDBJ whole genome shotgun (WGS) entry which is preliminary data.</text>
</comment>
<gene>
    <name evidence="3" type="ORF">ACFOEB_14565</name>
</gene>
<dbReference type="EMBL" id="JBHRTL010000030">
    <property type="protein sequence ID" value="MFC3156433.1"/>
    <property type="molecule type" value="Genomic_DNA"/>
</dbReference>
<sequence>MKTRINALLISFLLALVTGYPALASALPSTDPVPRTKQFEWMSLSTWYQKHADDVKIAEAGKARVVFLGDSITDNWNKAQATWDATFGPYHPANFGIGGDLTQNLLWRLDHGAIEKLDPEVVVILIGVNNFLHNNTNAQDTFTGVSEVVKRALNGYPNAHIVLQGIFPYGEMPGTPERQRVSATNQLIKRLADNDRIDYYDFGPLFLEADGRISAEIMEDRLHPSVRGYQIWAEALQPILSALLDAKGS</sequence>